<dbReference type="EMBL" id="JBHMEA010000039">
    <property type="protein sequence ID" value="MFB9232353.1"/>
    <property type="molecule type" value="Genomic_DNA"/>
</dbReference>
<reference evidence="2 3" key="1">
    <citation type="submission" date="2024-09" db="EMBL/GenBank/DDBJ databases">
        <authorList>
            <person name="Sun Q."/>
            <person name="Mori K."/>
        </authorList>
    </citation>
    <scope>NUCLEOTIDE SEQUENCE [LARGE SCALE GENOMIC DNA]</scope>
    <source>
        <strain evidence="2 3">CECT 8726</strain>
    </source>
</reference>
<organism evidence="2 3">
    <name type="scientific">Pseudohalocynthiibacter aestuariivivens</name>
    <dbReference type="NCBI Taxonomy" id="1591409"/>
    <lineage>
        <taxon>Bacteria</taxon>
        <taxon>Pseudomonadati</taxon>
        <taxon>Pseudomonadota</taxon>
        <taxon>Alphaproteobacteria</taxon>
        <taxon>Rhodobacterales</taxon>
        <taxon>Paracoccaceae</taxon>
        <taxon>Pseudohalocynthiibacter</taxon>
    </lineage>
</organism>
<comment type="caution">
    <text evidence="2">The sequence shown here is derived from an EMBL/GenBank/DDBJ whole genome shotgun (WGS) entry which is preliminary data.</text>
</comment>
<dbReference type="InterPro" id="IPR011051">
    <property type="entry name" value="RmlC_Cupin_sf"/>
</dbReference>
<evidence type="ECO:0000313" key="3">
    <source>
        <dbReference type="Proteomes" id="UP001589683"/>
    </source>
</evidence>
<name>A0ABV5JI34_9RHOB</name>
<evidence type="ECO:0000313" key="2">
    <source>
        <dbReference type="EMBL" id="MFB9232353.1"/>
    </source>
</evidence>
<dbReference type="Proteomes" id="UP001589683">
    <property type="component" value="Unassembled WGS sequence"/>
</dbReference>
<proteinExistence type="predicted"/>
<dbReference type="InterPro" id="IPR014710">
    <property type="entry name" value="RmlC-like_jellyroll"/>
</dbReference>
<dbReference type="Pfam" id="PF07883">
    <property type="entry name" value="Cupin_2"/>
    <property type="match status" value="1"/>
</dbReference>
<protein>
    <submittedName>
        <fullName evidence="2">Cupin domain-containing protein</fullName>
    </submittedName>
</protein>
<dbReference type="Gene3D" id="2.60.120.10">
    <property type="entry name" value="Jelly Rolls"/>
    <property type="match status" value="1"/>
</dbReference>
<gene>
    <name evidence="2" type="ORF">ACFFUT_11215</name>
</gene>
<dbReference type="RefSeq" id="WP_213888007.1">
    <property type="nucleotide sequence ID" value="NZ_JAGFNU010000002.1"/>
</dbReference>
<sequence length="111" mass="12254">MQLPEFIQKFPSLEIPFPEDIVSTKAIRSDAGLVVFFRFHKDFVLPPHSHLGQWGTVIEGSVKLTIDGEAKTYAPGDSYNIPSGAVHGAEIKAGTLVMDAFEEPDRYPLKP</sequence>
<evidence type="ECO:0000259" key="1">
    <source>
        <dbReference type="Pfam" id="PF07883"/>
    </source>
</evidence>
<dbReference type="InterPro" id="IPR013096">
    <property type="entry name" value="Cupin_2"/>
</dbReference>
<keyword evidence="3" id="KW-1185">Reference proteome</keyword>
<feature type="domain" description="Cupin type-2" evidence="1">
    <location>
        <begin position="44"/>
        <end position="89"/>
    </location>
</feature>
<accession>A0ABV5JI34</accession>
<dbReference type="SUPFAM" id="SSF51182">
    <property type="entry name" value="RmlC-like cupins"/>
    <property type="match status" value="1"/>
</dbReference>